<proteinExistence type="predicted"/>
<feature type="compositionally biased region" description="Gly residues" evidence="1">
    <location>
        <begin position="101"/>
        <end position="110"/>
    </location>
</feature>
<dbReference type="Proteomes" id="UP000573499">
    <property type="component" value="Unassembled WGS sequence"/>
</dbReference>
<evidence type="ECO:0000256" key="1">
    <source>
        <dbReference type="SAM" id="MobiDB-lite"/>
    </source>
</evidence>
<sequence>MNTSALPHGARFSARKAKKCQQVWRFFIFSIEITLLATQAKNLPRRLPGQRDAAQHEHAITGRPSDRHVADGEHRPRGQTAPRFPLAIGILARKKRSSSHPGGGMDRPCL</sequence>
<gene>
    <name evidence="2" type="ORF">H3H39_01530</name>
</gene>
<evidence type="ECO:0000313" key="2">
    <source>
        <dbReference type="EMBL" id="MBA5685731.1"/>
    </source>
</evidence>
<comment type="caution">
    <text evidence="2">The sequence shown here is derived from an EMBL/GenBank/DDBJ whole genome shotgun (WGS) entry which is preliminary data.</text>
</comment>
<dbReference type="AlphaFoldDB" id="A0A7W2F5Z5"/>
<accession>A0A7W2F5Z5</accession>
<feature type="compositionally biased region" description="Basic and acidic residues" evidence="1">
    <location>
        <begin position="53"/>
        <end position="76"/>
    </location>
</feature>
<feature type="region of interest" description="Disordered" evidence="1">
    <location>
        <begin position="47"/>
        <end position="110"/>
    </location>
</feature>
<organism evidence="2 3">
    <name type="scientific">Rugamonas apoptosis</name>
    <dbReference type="NCBI Taxonomy" id="2758570"/>
    <lineage>
        <taxon>Bacteria</taxon>
        <taxon>Pseudomonadati</taxon>
        <taxon>Pseudomonadota</taxon>
        <taxon>Betaproteobacteria</taxon>
        <taxon>Burkholderiales</taxon>
        <taxon>Oxalobacteraceae</taxon>
        <taxon>Telluria group</taxon>
        <taxon>Rugamonas</taxon>
    </lineage>
</organism>
<protein>
    <submittedName>
        <fullName evidence="2">Uncharacterized protein</fullName>
    </submittedName>
</protein>
<reference evidence="2 3" key="1">
    <citation type="submission" date="2020-07" db="EMBL/GenBank/DDBJ databases">
        <title>Novel species isolated from subtropical streams in China.</title>
        <authorList>
            <person name="Lu H."/>
        </authorList>
    </citation>
    <scope>NUCLEOTIDE SEQUENCE [LARGE SCALE GENOMIC DNA]</scope>
    <source>
        <strain evidence="2 3">LX47W</strain>
    </source>
</reference>
<dbReference type="EMBL" id="JACEZU010000001">
    <property type="protein sequence ID" value="MBA5685731.1"/>
    <property type="molecule type" value="Genomic_DNA"/>
</dbReference>
<name>A0A7W2F5Z5_9BURK</name>
<evidence type="ECO:0000313" key="3">
    <source>
        <dbReference type="Proteomes" id="UP000573499"/>
    </source>
</evidence>
<keyword evidence="3" id="KW-1185">Reference proteome</keyword>
<dbReference type="RefSeq" id="WP_182151494.1">
    <property type="nucleotide sequence ID" value="NZ_JACEZU010000001.1"/>
</dbReference>